<keyword evidence="2" id="KW-1185">Reference proteome</keyword>
<organism evidence="1 2">
    <name type="scientific">Blepharisma stoltei</name>
    <dbReference type="NCBI Taxonomy" id="1481888"/>
    <lineage>
        <taxon>Eukaryota</taxon>
        <taxon>Sar</taxon>
        <taxon>Alveolata</taxon>
        <taxon>Ciliophora</taxon>
        <taxon>Postciliodesmatophora</taxon>
        <taxon>Heterotrichea</taxon>
        <taxon>Heterotrichida</taxon>
        <taxon>Blepharismidae</taxon>
        <taxon>Blepharisma</taxon>
    </lineage>
</organism>
<protein>
    <submittedName>
        <fullName evidence="1">Uncharacterized protein</fullName>
    </submittedName>
</protein>
<accession>A0AAU9JG93</accession>
<reference evidence="1" key="1">
    <citation type="submission" date="2021-09" db="EMBL/GenBank/DDBJ databases">
        <authorList>
            <consortium name="AG Swart"/>
            <person name="Singh M."/>
            <person name="Singh A."/>
            <person name="Seah K."/>
            <person name="Emmerich C."/>
        </authorList>
    </citation>
    <scope>NUCLEOTIDE SEQUENCE</scope>
    <source>
        <strain evidence="1">ATCC30299</strain>
    </source>
</reference>
<dbReference type="Proteomes" id="UP001162131">
    <property type="component" value="Unassembled WGS sequence"/>
</dbReference>
<sequence>MNGTLIPTNLTPHKKILSLADVYDYKKLDSNDRSSNYVYQHSRTSLTPLPTTAISSPNTSVKIYATPKTTKPNRIRHSQPLPQSVNDYQATRNLAARYELLLKNDHHIMKTMFKEKRADFEKTSPPVIWDVIMPRVINKFKELSSRRTRTPLKVKEVNPFMIKRTFNKIFKSKEAYQKANQIVKLKKIESIGDFRVKNAVKALCEFSERSQGISVWKLGELLVSLGLSEKPKSLLEILSLCFNTSDPMNCLTNENEIIALCSSSDVFLNKLNCLAFDETVKSEQKVIFQTGISIFDTNEDKRAIKKQDISLMRKQTNLEQSRSFDEQLEIINHLWNKSDKAQGFLDKKRVLGIVIEIGIVSNMSDAKRFVEGIENVEKYNHSSFLKIFVKTLLKGLILKVSEILEKKERAGSQSPTLKLSRWKRKLLLKGIEEGDNTTHDAIKLFHKVNNPAGSDPI</sequence>
<evidence type="ECO:0000313" key="1">
    <source>
        <dbReference type="EMBL" id="CAG9320699.1"/>
    </source>
</evidence>
<dbReference type="EMBL" id="CAJZBQ010000027">
    <property type="protein sequence ID" value="CAG9320699.1"/>
    <property type="molecule type" value="Genomic_DNA"/>
</dbReference>
<dbReference type="AlphaFoldDB" id="A0AAU9JG93"/>
<comment type="caution">
    <text evidence="1">The sequence shown here is derived from an EMBL/GenBank/DDBJ whole genome shotgun (WGS) entry which is preliminary data.</text>
</comment>
<proteinExistence type="predicted"/>
<evidence type="ECO:0000313" key="2">
    <source>
        <dbReference type="Proteomes" id="UP001162131"/>
    </source>
</evidence>
<gene>
    <name evidence="1" type="ORF">BSTOLATCC_MIC27282</name>
</gene>
<name>A0AAU9JG93_9CILI</name>